<dbReference type="EMBL" id="JH711578">
    <property type="protein sequence ID" value="EIW81620.1"/>
    <property type="molecule type" value="Genomic_DNA"/>
</dbReference>
<proteinExistence type="predicted"/>
<reference evidence="3" key="1">
    <citation type="journal article" date="2012" name="Science">
        <title>The Paleozoic origin of enzymatic lignin decomposition reconstructed from 31 fungal genomes.</title>
        <authorList>
            <person name="Floudas D."/>
            <person name="Binder M."/>
            <person name="Riley R."/>
            <person name="Barry K."/>
            <person name="Blanchette R.A."/>
            <person name="Henrissat B."/>
            <person name="Martinez A.T."/>
            <person name="Otillar R."/>
            <person name="Spatafora J.W."/>
            <person name="Yadav J.S."/>
            <person name="Aerts A."/>
            <person name="Benoit I."/>
            <person name="Boyd A."/>
            <person name="Carlson A."/>
            <person name="Copeland A."/>
            <person name="Coutinho P.M."/>
            <person name="de Vries R.P."/>
            <person name="Ferreira P."/>
            <person name="Findley K."/>
            <person name="Foster B."/>
            <person name="Gaskell J."/>
            <person name="Glotzer D."/>
            <person name="Gorecki P."/>
            <person name="Heitman J."/>
            <person name="Hesse C."/>
            <person name="Hori C."/>
            <person name="Igarashi K."/>
            <person name="Jurgens J.A."/>
            <person name="Kallen N."/>
            <person name="Kersten P."/>
            <person name="Kohler A."/>
            <person name="Kuees U."/>
            <person name="Kumar T.K.A."/>
            <person name="Kuo A."/>
            <person name="LaButti K."/>
            <person name="Larrondo L.F."/>
            <person name="Lindquist E."/>
            <person name="Ling A."/>
            <person name="Lombard V."/>
            <person name="Lucas S."/>
            <person name="Lundell T."/>
            <person name="Martin R."/>
            <person name="McLaughlin D.J."/>
            <person name="Morgenstern I."/>
            <person name="Morin E."/>
            <person name="Murat C."/>
            <person name="Nagy L.G."/>
            <person name="Nolan M."/>
            <person name="Ohm R.A."/>
            <person name="Patyshakuliyeva A."/>
            <person name="Rokas A."/>
            <person name="Ruiz-Duenas F.J."/>
            <person name="Sabat G."/>
            <person name="Salamov A."/>
            <person name="Samejima M."/>
            <person name="Schmutz J."/>
            <person name="Slot J.C."/>
            <person name="St John F."/>
            <person name="Stenlid J."/>
            <person name="Sun H."/>
            <person name="Sun S."/>
            <person name="Syed K."/>
            <person name="Tsang A."/>
            <person name="Wiebenga A."/>
            <person name="Young D."/>
            <person name="Pisabarro A."/>
            <person name="Eastwood D.C."/>
            <person name="Martin F."/>
            <person name="Cullen D."/>
            <person name="Grigoriev I.V."/>
            <person name="Hibbett D.S."/>
        </authorList>
    </citation>
    <scope>NUCLEOTIDE SEQUENCE [LARGE SCALE GENOMIC DNA]</scope>
    <source>
        <strain evidence="3">RWD-64-598 SS2</strain>
    </source>
</reference>
<feature type="region of interest" description="Disordered" evidence="1">
    <location>
        <begin position="792"/>
        <end position="817"/>
    </location>
</feature>
<dbReference type="OMA" id="QCINTAY"/>
<keyword evidence="3" id="KW-1185">Reference proteome</keyword>
<feature type="region of interest" description="Disordered" evidence="1">
    <location>
        <begin position="395"/>
        <end position="536"/>
    </location>
</feature>
<comment type="caution">
    <text evidence="2">The sequence shown here is derived from an EMBL/GenBank/DDBJ whole genome shotgun (WGS) entry which is preliminary data.</text>
</comment>
<evidence type="ECO:0000313" key="2">
    <source>
        <dbReference type="EMBL" id="EIW81620.1"/>
    </source>
</evidence>
<evidence type="ECO:0000256" key="1">
    <source>
        <dbReference type="SAM" id="MobiDB-lite"/>
    </source>
</evidence>
<gene>
    <name evidence="2" type="ORF">CONPUDRAFT_154151</name>
</gene>
<name>A0A5M3MRB7_CONPW</name>
<feature type="compositionally biased region" description="Pro residues" evidence="1">
    <location>
        <begin position="421"/>
        <end position="444"/>
    </location>
</feature>
<dbReference type="RefSeq" id="XP_007768922.1">
    <property type="nucleotide sequence ID" value="XM_007770732.1"/>
</dbReference>
<sequence>MCSSDTEDQFHDASSVGPSESVTEHSDSDDATPQPPAAAKEKNPAYKQLQRAPDDPLYFTETLTRHWATGRIKELLDSHIEGYRAARGQSTTRARDYIDTVTNEYFALVPWRNKVSDPIPDKSPDAVEDLTEIEAAQKAAKIKSMKATIKGWYDNRVKSIRSAGRPGNKENDVWTRLLKQLAGVSQTKPKRLSPSQRWSKDHYSGAVKVDFEARWALKKNELGDNHRAQFRESVTSEHFARLSLAEQAVWATKASDEHKIELTNWQTALKAPIDTSPEGRQCAIDNLPGFIGPILEGIREYTGLQASFFGGGPEPRKGGRLNIITTHEGGNLAATPLNWQASNPAAFKVVQKLYLTYLKTCYTPATMAACALKNSKEVVSEAMLAKLLSMDGDEGLGPDIASGSSTSPSESSSSRPAHASPLPPVSTPKPHPPRSSTPIPPSDLPPNAIATIADTTPKRDSPPAGRATAADRKAKRKVSSITSEEASDSKATETNDDGDTTPRPVKRPYNTRLRDEPEASTIANAPRAASEAPTETLSDKAIPIRLPNNRRRGLARPAAATTELVASSDKTSQFVVGDKPDPRTGVDASAKVHLSNLDLADGAPQWFCKALDYLRAADSLPSADRQKVSQGKKSEISDRQGWTLPLAYTHLLEEYLVLEKSSDFSHGKGSATALETQHRPDQIATWIKNGRASSCRPTLRDPQQFAKGWWAWWAHIQPQWRHIAAPSDSVAPRLSREDGDWSAFDKPGQNGFLSVIVALKWWGSETSESSKDPLWEAAAEDVRWVMGCVAQSRSPAEQSIVPRGASGSVPKKRRRQA</sequence>
<organism evidence="2 3">
    <name type="scientific">Coniophora puteana (strain RWD-64-598)</name>
    <name type="common">Brown rot fungus</name>
    <dbReference type="NCBI Taxonomy" id="741705"/>
    <lineage>
        <taxon>Eukaryota</taxon>
        <taxon>Fungi</taxon>
        <taxon>Dikarya</taxon>
        <taxon>Basidiomycota</taxon>
        <taxon>Agaricomycotina</taxon>
        <taxon>Agaricomycetes</taxon>
        <taxon>Agaricomycetidae</taxon>
        <taxon>Boletales</taxon>
        <taxon>Coniophorineae</taxon>
        <taxon>Coniophoraceae</taxon>
        <taxon>Coniophora</taxon>
    </lineage>
</organism>
<accession>A0A5M3MRB7</accession>
<feature type="compositionally biased region" description="Low complexity" evidence="1">
    <location>
        <begin position="401"/>
        <end position="420"/>
    </location>
</feature>
<dbReference type="Proteomes" id="UP000053558">
    <property type="component" value="Unassembled WGS sequence"/>
</dbReference>
<protein>
    <submittedName>
        <fullName evidence="2">Uncharacterized protein</fullName>
    </submittedName>
</protein>
<feature type="region of interest" description="Disordered" evidence="1">
    <location>
        <begin position="1"/>
        <end position="53"/>
    </location>
</feature>
<dbReference type="OrthoDB" id="3250313at2759"/>
<dbReference type="GeneID" id="19203226"/>
<dbReference type="KEGG" id="cput:CONPUDRAFT_154151"/>
<dbReference type="AlphaFoldDB" id="A0A5M3MRB7"/>
<evidence type="ECO:0000313" key="3">
    <source>
        <dbReference type="Proteomes" id="UP000053558"/>
    </source>
</evidence>